<protein>
    <submittedName>
        <fullName evidence="1">Uncharacterized protein</fullName>
    </submittedName>
</protein>
<dbReference type="EMBL" id="AOPZ01000019">
    <property type="protein sequence ID" value="EPH46318.1"/>
    <property type="molecule type" value="Genomic_DNA"/>
</dbReference>
<dbReference type="Proteomes" id="UP000014629">
    <property type="component" value="Unassembled WGS sequence"/>
</dbReference>
<comment type="caution">
    <text evidence="1">The sequence shown here is derived from an EMBL/GenBank/DDBJ whole genome shotgun (WGS) entry which is preliminary data.</text>
</comment>
<dbReference type="AlphaFoldDB" id="S3ZT16"/>
<evidence type="ECO:0000313" key="1">
    <source>
        <dbReference type="EMBL" id="EPH46318.1"/>
    </source>
</evidence>
<gene>
    <name evidence="1" type="ORF">STRAU_0568</name>
</gene>
<keyword evidence="2" id="KW-1185">Reference proteome</keyword>
<organism evidence="1 2">
    <name type="scientific">Streptomyces aurantiacus JA 4570</name>
    <dbReference type="NCBI Taxonomy" id="1286094"/>
    <lineage>
        <taxon>Bacteria</taxon>
        <taxon>Bacillati</taxon>
        <taxon>Actinomycetota</taxon>
        <taxon>Actinomycetes</taxon>
        <taxon>Kitasatosporales</taxon>
        <taxon>Streptomycetaceae</taxon>
        <taxon>Streptomyces</taxon>
        <taxon>Streptomyces aurantiacus group</taxon>
    </lineage>
</organism>
<proteinExistence type="predicted"/>
<accession>S3ZT16</accession>
<name>S3ZT16_9ACTN</name>
<reference evidence="1 2" key="1">
    <citation type="submission" date="2013-02" db="EMBL/GenBank/DDBJ databases">
        <title>Draft Genome Sequence of Streptomyces aurantiacus, Which Produces Setomimycin.</title>
        <authorList>
            <person name="Gruening B.A."/>
            <person name="Praeg A."/>
            <person name="Erxleben A."/>
            <person name="Guenther S."/>
            <person name="Mueller M."/>
        </authorList>
    </citation>
    <scope>NUCLEOTIDE SEQUENCE [LARGE SCALE GENOMIC DNA]</scope>
    <source>
        <strain evidence="1 2">JA 4570</strain>
    </source>
</reference>
<evidence type="ECO:0000313" key="2">
    <source>
        <dbReference type="Proteomes" id="UP000014629"/>
    </source>
</evidence>
<sequence length="41" mass="4541">MQAEAYARRLVSDRCPSLVTMSWRRDVLSGSTQNPVSTSAL</sequence>